<evidence type="ECO:0000313" key="5">
    <source>
        <dbReference type="EMBL" id="NNU28806.1"/>
    </source>
</evidence>
<evidence type="ECO:0000259" key="4">
    <source>
        <dbReference type="PROSITE" id="PS51186"/>
    </source>
</evidence>
<dbReference type="EMBL" id="JABFAJ010000026">
    <property type="protein sequence ID" value="NNU28806.1"/>
    <property type="molecule type" value="Genomic_DNA"/>
</dbReference>
<dbReference type="AlphaFoldDB" id="A0A849JZU3"/>
<dbReference type="Pfam" id="PF00583">
    <property type="entry name" value="Acetyltransf_1"/>
    <property type="match status" value="1"/>
</dbReference>
<name>A0A849JZU3_9MICO</name>
<evidence type="ECO:0000256" key="1">
    <source>
        <dbReference type="ARBA" id="ARBA00022679"/>
    </source>
</evidence>
<protein>
    <submittedName>
        <fullName evidence="5">GNAT family N-acetyltransferase</fullName>
    </submittedName>
</protein>
<dbReference type="InterPro" id="IPR050832">
    <property type="entry name" value="Bact_Acetyltransf"/>
</dbReference>
<dbReference type="CDD" id="cd04301">
    <property type="entry name" value="NAT_SF"/>
    <property type="match status" value="1"/>
</dbReference>
<accession>A0A849JZU3</accession>
<feature type="domain" description="N-acetyltransferase" evidence="4">
    <location>
        <begin position="1"/>
        <end position="166"/>
    </location>
</feature>
<dbReference type="SUPFAM" id="SSF55729">
    <property type="entry name" value="Acyl-CoA N-acyltransferases (Nat)"/>
    <property type="match status" value="1"/>
</dbReference>
<evidence type="ECO:0000313" key="6">
    <source>
        <dbReference type="Proteomes" id="UP000557204"/>
    </source>
</evidence>
<evidence type="ECO:0000256" key="2">
    <source>
        <dbReference type="ARBA" id="ARBA00023315"/>
    </source>
</evidence>
<sequence>MRVVDLSAADVDAVQRLLADDGGYARRVSGRPPSRQDAVDALTSHPPGTTPDAKHVLGILDDAGVLVGLADVIRGWPTADQAHLGLLAIAASRHRQGLGRALHAAVEERAETWPEIVRLRLGVVDTNRAAAEPFWRALGYAPTGESAPFVSGSVRTRARIWVRPVPRRETAGPRAAVGPSLRA</sequence>
<evidence type="ECO:0000256" key="3">
    <source>
        <dbReference type="SAM" id="MobiDB-lite"/>
    </source>
</evidence>
<dbReference type="PROSITE" id="PS51186">
    <property type="entry name" value="GNAT"/>
    <property type="match status" value="1"/>
</dbReference>
<dbReference type="Proteomes" id="UP000557204">
    <property type="component" value="Unassembled WGS sequence"/>
</dbReference>
<dbReference type="InterPro" id="IPR016181">
    <property type="entry name" value="Acyl_CoA_acyltransferase"/>
</dbReference>
<keyword evidence="2" id="KW-0012">Acyltransferase</keyword>
<comment type="caution">
    <text evidence="5">The sequence shown here is derived from an EMBL/GenBank/DDBJ whole genome shotgun (WGS) entry which is preliminary data.</text>
</comment>
<keyword evidence="6" id="KW-1185">Reference proteome</keyword>
<proteinExistence type="predicted"/>
<dbReference type="GO" id="GO:0016747">
    <property type="term" value="F:acyltransferase activity, transferring groups other than amino-acyl groups"/>
    <property type="evidence" value="ECO:0007669"/>
    <property type="project" value="InterPro"/>
</dbReference>
<gene>
    <name evidence="5" type="ORF">HLI28_14830</name>
</gene>
<dbReference type="RefSeq" id="WP_171248354.1">
    <property type="nucleotide sequence ID" value="NZ_JABFAJ010000026.1"/>
</dbReference>
<organism evidence="5 6">
    <name type="scientific">Isoptericola sediminis</name>
    <dbReference type="NCBI Taxonomy" id="2733572"/>
    <lineage>
        <taxon>Bacteria</taxon>
        <taxon>Bacillati</taxon>
        <taxon>Actinomycetota</taxon>
        <taxon>Actinomycetes</taxon>
        <taxon>Micrococcales</taxon>
        <taxon>Promicromonosporaceae</taxon>
        <taxon>Isoptericola</taxon>
    </lineage>
</organism>
<feature type="region of interest" description="Disordered" evidence="3">
    <location>
        <begin position="25"/>
        <end position="50"/>
    </location>
</feature>
<reference evidence="5 6" key="1">
    <citation type="submission" date="2020-05" db="EMBL/GenBank/DDBJ databases">
        <title>Genome sequence of Isoptericola sp. JC619 isolated from Chilika lagoon, India.</title>
        <authorList>
            <person name="Kumar D."/>
            <person name="Appam K."/>
            <person name="Gandham S."/>
            <person name="Uppada J."/>
            <person name="Sasikala C."/>
            <person name="Venkata Ramana C."/>
        </authorList>
    </citation>
    <scope>NUCLEOTIDE SEQUENCE [LARGE SCALE GENOMIC DNA]</scope>
    <source>
        <strain evidence="5 6">JC619</strain>
    </source>
</reference>
<dbReference type="PANTHER" id="PTHR43877">
    <property type="entry name" value="AMINOALKYLPHOSPHONATE N-ACETYLTRANSFERASE-RELATED-RELATED"/>
    <property type="match status" value="1"/>
</dbReference>
<dbReference type="InterPro" id="IPR000182">
    <property type="entry name" value="GNAT_dom"/>
</dbReference>
<dbReference type="Gene3D" id="3.40.630.30">
    <property type="match status" value="1"/>
</dbReference>
<keyword evidence="1 5" id="KW-0808">Transferase</keyword>